<dbReference type="Pfam" id="PF02706">
    <property type="entry name" value="Wzz"/>
    <property type="match status" value="1"/>
</dbReference>
<dbReference type="Pfam" id="PF13807">
    <property type="entry name" value="GNVR"/>
    <property type="match status" value="1"/>
</dbReference>
<evidence type="ECO:0000256" key="7">
    <source>
        <dbReference type="SAM" id="Phobius"/>
    </source>
</evidence>
<protein>
    <submittedName>
        <fullName evidence="10">Capsular polysaccharide biosynthesis protein</fullName>
    </submittedName>
</protein>
<feature type="transmembrane region" description="Helical" evidence="7">
    <location>
        <begin position="21"/>
        <end position="42"/>
    </location>
</feature>
<dbReference type="GO" id="GO:0004713">
    <property type="term" value="F:protein tyrosine kinase activity"/>
    <property type="evidence" value="ECO:0007669"/>
    <property type="project" value="TreeGrafter"/>
</dbReference>
<keyword evidence="6 7" id="KW-0472">Membrane</keyword>
<feature type="domain" description="Tyrosine-protein kinase G-rich" evidence="9">
    <location>
        <begin position="153"/>
        <end position="198"/>
    </location>
</feature>
<keyword evidence="4 7" id="KW-0812">Transmembrane</keyword>
<dbReference type="PANTHER" id="PTHR32309">
    <property type="entry name" value="TYROSINE-PROTEIN KINASE"/>
    <property type="match status" value="1"/>
</dbReference>
<name>A0A1W1XGX2_9CLOT</name>
<dbReference type="STRING" id="1121291.SAMN02745134_01828"/>
<sequence length="230" mass="25047">MNEESSIDLSRIFYIVSKRKSIIITITLVATIISGILSIFILSPVYQSKVTVIVGKANGSNSSSNSSQQYNDVMMYQNLTKTYTSIATSTFIEDKAAQKLGGGITVEKLNGFVTVTPEEGTQILDIVATANTPQDALNRVTALSQAFVENCNSVYNAGDVRIMDKGQLPDKAIEPKKSLNIAIAFILGLMVSIGLSFLLEYMDSTIKTTDDIKRYLDLPVLGTIPMQDDI</sequence>
<dbReference type="Proteomes" id="UP000192468">
    <property type="component" value="Unassembled WGS sequence"/>
</dbReference>
<dbReference type="GO" id="GO:0005886">
    <property type="term" value="C:plasma membrane"/>
    <property type="evidence" value="ECO:0007669"/>
    <property type="project" value="UniProtKB-SubCell"/>
</dbReference>
<dbReference type="PANTHER" id="PTHR32309:SF13">
    <property type="entry name" value="FERRIC ENTEROBACTIN TRANSPORT PROTEIN FEPE"/>
    <property type="match status" value="1"/>
</dbReference>
<keyword evidence="5 7" id="KW-1133">Transmembrane helix</keyword>
<evidence type="ECO:0000313" key="11">
    <source>
        <dbReference type="Proteomes" id="UP000192468"/>
    </source>
</evidence>
<reference evidence="10 11" key="1">
    <citation type="submission" date="2017-04" db="EMBL/GenBank/DDBJ databases">
        <authorList>
            <person name="Afonso C.L."/>
            <person name="Miller P.J."/>
            <person name="Scott M.A."/>
            <person name="Spackman E."/>
            <person name="Goraichik I."/>
            <person name="Dimitrov K.M."/>
            <person name="Suarez D.L."/>
            <person name="Swayne D.E."/>
        </authorList>
    </citation>
    <scope>NUCLEOTIDE SEQUENCE [LARGE SCALE GENOMIC DNA]</scope>
    <source>
        <strain evidence="10 11">DSM 12555</strain>
    </source>
</reference>
<keyword evidence="3" id="KW-1003">Cell membrane</keyword>
<organism evidence="10 11">
    <name type="scientific">Clostridium acidisoli DSM 12555</name>
    <dbReference type="NCBI Taxonomy" id="1121291"/>
    <lineage>
        <taxon>Bacteria</taxon>
        <taxon>Bacillati</taxon>
        <taxon>Bacillota</taxon>
        <taxon>Clostridia</taxon>
        <taxon>Eubacteriales</taxon>
        <taxon>Clostridiaceae</taxon>
        <taxon>Clostridium</taxon>
    </lineage>
</organism>
<dbReference type="OrthoDB" id="2360475at2"/>
<comment type="subcellular location">
    <subcellularLocation>
        <location evidence="1">Cell membrane</location>
        <topology evidence="1">Multi-pass membrane protein</topology>
    </subcellularLocation>
</comment>
<evidence type="ECO:0000256" key="3">
    <source>
        <dbReference type="ARBA" id="ARBA00022475"/>
    </source>
</evidence>
<dbReference type="InterPro" id="IPR003856">
    <property type="entry name" value="LPS_length_determ_N"/>
</dbReference>
<evidence type="ECO:0000256" key="5">
    <source>
        <dbReference type="ARBA" id="ARBA00022989"/>
    </source>
</evidence>
<proteinExistence type="inferred from homology"/>
<dbReference type="InterPro" id="IPR032807">
    <property type="entry name" value="GNVR"/>
</dbReference>
<evidence type="ECO:0000256" key="1">
    <source>
        <dbReference type="ARBA" id="ARBA00004651"/>
    </source>
</evidence>
<evidence type="ECO:0000259" key="8">
    <source>
        <dbReference type="Pfam" id="PF02706"/>
    </source>
</evidence>
<dbReference type="EMBL" id="FWXH01000005">
    <property type="protein sequence ID" value="SMC23243.1"/>
    <property type="molecule type" value="Genomic_DNA"/>
</dbReference>
<evidence type="ECO:0000313" key="10">
    <source>
        <dbReference type="EMBL" id="SMC23243.1"/>
    </source>
</evidence>
<feature type="transmembrane region" description="Helical" evidence="7">
    <location>
        <begin position="179"/>
        <end position="199"/>
    </location>
</feature>
<evidence type="ECO:0000256" key="6">
    <source>
        <dbReference type="ARBA" id="ARBA00023136"/>
    </source>
</evidence>
<evidence type="ECO:0000256" key="4">
    <source>
        <dbReference type="ARBA" id="ARBA00022692"/>
    </source>
</evidence>
<evidence type="ECO:0000256" key="2">
    <source>
        <dbReference type="ARBA" id="ARBA00006683"/>
    </source>
</evidence>
<evidence type="ECO:0000259" key="9">
    <source>
        <dbReference type="Pfam" id="PF13807"/>
    </source>
</evidence>
<dbReference type="AlphaFoldDB" id="A0A1W1XGX2"/>
<dbReference type="InterPro" id="IPR050445">
    <property type="entry name" value="Bact_polysacc_biosynth/exp"/>
</dbReference>
<keyword evidence="11" id="KW-1185">Reference proteome</keyword>
<comment type="similarity">
    <text evidence="2">Belongs to the CpsC/CapA family.</text>
</comment>
<accession>A0A1W1XGX2</accession>
<gene>
    <name evidence="10" type="ORF">SAMN02745134_01828</name>
</gene>
<dbReference type="RefSeq" id="WP_084115350.1">
    <property type="nucleotide sequence ID" value="NZ_FWXH01000005.1"/>
</dbReference>
<feature type="domain" description="Polysaccharide chain length determinant N-terminal" evidence="8">
    <location>
        <begin position="6"/>
        <end position="100"/>
    </location>
</feature>